<dbReference type="PANTHER" id="PTHR47723:SF19">
    <property type="entry name" value="POLYNUCLEOTIDYL TRANSFERASE, RIBONUCLEASE H-LIKE SUPERFAMILY PROTEIN"/>
    <property type="match status" value="1"/>
</dbReference>
<dbReference type="InterPro" id="IPR012337">
    <property type="entry name" value="RNaseH-like_sf"/>
</dbReference>
<reference evidence="2 3" key="1">
    <citation type="submission" date="2020-06" db="EMBL/GenBank/DDBJ databases">
        <title>Transcriptomic and genomic resources for Thalictrum thalictroides and T. hernandezii: Facilitating candidate gene discovery in an emerging model plant lineage.</title>
        <authorList>
            <person name="Arias T."/>
            <person name="Riano-Pachon D.M."/>
            <person name="Di Stilio V.S."/>
        </authorList>
    </citation>
    <scope>NUCLEOTIDE SEQUENCE [LARGE SCALE GENOMIC DNA]</scope>
    <source>
        <strain evidence="3">cv. WT478/WT964</strain>
        <tissue evidence="2">Leaves</tissue>
    </source>
</reference>
<dbReference type="InterPro" id="IPR044730">
    <property type="entry name" value="RNase_H-like_dom_plant"/>
</dbReference>
<dbReference type="GO" id="GO:0003676">
    <property type="term" value="F:nucleic acid binding"/>
    <property type="evidence" value="ECO:0007669"/>
    <property type="project" value="InterPro"/>
</dbReference>
<dbReference type="GO" id="GO:0004523">
    <property type="term" value="F:RNA-DNA hybrid ribonuclease activity"/>
    <property type="evidence" value="ECO:0007669"/>
    <property type="project" value="InterPro"/>
</dbReference>
<dbReference type="SUPFAM" id="SSF53098">
    <property type="entry name" value="Ribonuclease H-like"/>
    <property type="match status" value="1"/>
</dbReference>
<protein>
    <recommendedName>
        <fullName evidence="1">RNase H type-1 domain-containing protein</fullName>
    </recommendedName>
</protein>
<proteinExistence type="predicted"/>
<evidence type="ECO:0000313" key="2">
    <source>
        <dbReference type="EMBL" id="KAF5176719.1"/>
    </source>
</evidence>
<dbReference type="InterPro" id="IPR002156">
    <property type="entry name" value="RNaseH_domain"/>
</dbReference>
<dbReference type="InterPro" id="IPR036397">
    <property type="entry name" value="RNaseH_sf"/>
</dbReference>
<keyword evidence="3" id="KW-1185">Reference proteome</keyword>
<dbReference type="Proteomes" id="UP000554482">
    <property type="component" value="Unassembled WGS sequence"/>
</dbReference>
<dbReference type="AlphaFoldDB" id="A0A7J6UVZ4"/>
<sequence length="104" mass="11190">MLNISKSSIWLPPTPNVMKINVDISFISADMPITIGYLLRYSNGKLISAGTKVGSAATPREAECEGLLAAAQWGLNQQLKAVHLEADSKPAVDYLNGSTTWNIT</sequence>
<comment type="caution">
    <text evidence="2">The sequence shown here is derived from an EMBL/GenBank/DDBJ whole genome shotgun (WGS) entry which is preliminary data.</text>
</comment>
<dbReference type="Pfam" id="PF13456">
    <property type="entry name" value="RVT_3"/>
    <property type="match status" value="1"/>
</dbReference>
<dbReference type="EMBL" id="JABWDY010042340">
    <property type="protein sequence ID" value="KAF5176719.1"/>
    <property type="molecule type" value="Genomic_DNA"/>
</dbReference>
<name>A0A7J6UVZ4_THATH</name>
<accession>A0A7J6UVZ4</accession>
<evidence type="ECO:0000259" key="1">
    <source>
        <dbReference type="Pfam" id="PF13456"/>
    </source>
</evidence>
<dbReference type="Gene3D" id="3.30.420.10">
    <property type="entry name" value="Ribonuclease H-like superfamily/Ribonuclease H"/>
    <property type="match status" value="1"/>
</dbReference>
<evidence type="ECO:0000313" key="3">
    <source>
        <dbReference type="Proteomes" id="UP000554482"/>
    </source>
</evidence>
<dbReference type="OrthoDB" id="1906820at2759"/>
<gene>
    <name evidence="2" type="ORF">FRX31_033698</name>
</gene>
<organism evidence="2 3">
    <name type="scientific">Thalictrum thalictroides</name>
    <name type="common">Rue-anemone</name>
    <name type="synonym">Anemone thalictroides</name>
    <dbReference type="NCBI Taxonomy" id="46969"/>
    <lineage>
        <taxon>Eukaryota</taxon>
        <taxon>Viridiplantae</taxon>
        <taxon>Streptophyta</taxon>
        <taxon>Embryophyta</taxon>
        <taxon>Tracheophyta</taxon>
        <taxon>Spermatophyta</taxon>
        <taxon>Magnoliopsida</taxon>
        <taxon>Ranunculales</taxon>
        <taxon>Ranunculaceae</taxon>
        <taxon>Thalictroideae</taxon>
        <taxon>Thalictrum</taxon>
    </lineage>
</organism>
<dbReference type="PANTHER" id="PTHR47723">
    <property type="entry name" value="OS05G0353850 PROTEIN"/>
    <property type="match status" value="1"/>
</dbReference>
<dbReference type="InterPro" id="IPR053151">
    <property type="entry name" value="RNase_H-like"/>
</dbReference>
<dbReference type="CDD" id="cd06222">
    <property type="entry name" value="RNase_H_like"/>
    <property type="match status" value="1"/>
</dbReference>
<feature type="domain" description="RNase H type-1" evidence="1">
    <location>
        <begin position="34"/>
        <end position="100"/>
    </location>
</feature>